<gene>
    <name evidence="2" type="ORF">CPB83DRAFT_841530</name>
</gene>
<dbReference type="EMBL" id="MU157824">
    <property type="protein sequence ID" value="KAF9535294.1"/>
    <property type="molecule type" value="Genomic_DNA"/>
</dbReference>
<evidence type="ECO:0000313" key="3">
    <source>
        <dbReference type="Proteomes" id="UP000807306"/>
    </source>
</evidence>
<evidence type="ECO:0000313" key="2">
    <source>
        <dbReference type="EMBL" id="KAF9535294.1"/>
    </source>
</evidence>
<organism evidence="2 3">
    <name type="scientific">Crepidotus variabilis</name>
    <dbReference type="NCBI Taxonomy" id="179855"/>
    <lineage>
        <taxon>Eukaryota</taxon>
        <taxon>Fungi</taxon>
        <taxon>Dikarya</taxon>
        <taxon>Basidiomycota</taxon>
        <taxon>Agaricomycotina</taxon>
        <taxon>Agaricomycetes</taxon>
        <taxon>Agaricomycetidae</taxon>
        <taxon>Agaricales</taxon>
        <taxon>Agaricineae</taxon>
        <taxon>Crepidotaceae</taxon>
        <taxon>Crepidotus</taxon>
    </lineage>
</organism>
<keyword evidence="1" id="KW-0732">Signal</keyword>
<protein>
    <submittedName>
        <fullName evidence="2">Uncharacterized protein</fullName>
    </submittedName>
</protein>
<accession>A0A9P6JWN4</accession>
<comment type="caution">
    <text evidence="2">The sequence shown here is derived from an EMBL/GenBank/DDBJ whole genome shotgun (WGS) entry which is preliminary data.</text>
</comment>
<feature type="chain" id="PRO_5040304457" evidence="1">
    <location>
        <begin position="23"/>
        <end position="164"/>
    </location>
</feature>
<proteinExistence type="predicted"/>
<keyword evidence="3" id="KW-1185">Reference proteome</keyword>
<dbReference type="Gene3D" id="2.40.160.20">
    <property type="match status" value="1"/>
</dbReference>
<name>A0A9P6JWN4_9AGAR</name>
<dbReference type="OrthoDB" id="5231894at2759"/>
<evidence type="ECO:0000256" key="1">
    <source>
        <dbReference type="SAM" id="SignalP"/>
    </source>
</evidence>
<feature type="signal peptide" evidence="1">
    <location>
        <begin position="1"/>
        <end position="22"/>
    </location>
</feature>
<dbReference type="AlphaFoldDB" id="A0A9P6JWN4"/>
<dbReference type="Proteomes" id="UP000807306">
    <property type="component" value="Unassembled WGS sequence"/>
</dbReference>
<sequence>MRFAKSFLAVVALFSAVGGANAVSFPPLLYLGTININITAGQQIPVYEGTRVTNSYLGGYATDKDGNTVAHIVPGEGGEGGLTNAKGLFHPSVRGVLQFDNDGSYGFFTMEGIKNGTEFLYVNFGTNSTKYDYLNKLFIISNATKTADNVLHFDLFSPGPGLPL</sequence>
<reference evidence="2" key="1">
    <citation type="submission" date="2020-11" db="EMBL/GenBank/DDBJ databases">
        <authorList>
            <consortium name="DOE Joint Genome Institute"/>
            <person name="Ahrendt S."/>
            <person name="Riley R."/>
            <person name="Andreopoulos W."/>
            <person name="Labutti K."/>
            <person name="Pangilinan J."/>
            <person name="Ruiz-Duenas F.J."/>
            <person name="Barrasa J.M."/>
            <person name="Sanchez-Garcia M."/>
            <person name="Camarero S."/>
            <person name="Miyauchi S."/>
            <person name="Serrano A."/>
            <person name="Linde D."/>
            <person name="Babiker R."/>
            <person name="Drula E."/>
            <person name="Ayuso-Fernandez I."/>
            <person name="Pacheco R."/>
            <person name="Padilla G."/>
            <person name="Ferreira P."/>
            <person name="Barriuso J."/>
            <person name="Kellner H."/>
            <person name="Castanera R."/>
            <person name="Alfaro M."/>
            <person name="Ramirez L."/>
            <person name="Pisabarro A.G."/>
            <person name="Kuo A."/>
            <person name="Tritt A."/>
            <person name="Lipzen A."/>
            <person name="He G."/>
            <person name="Yan M."/>
            <person name="Ng V."/>
            <person name="Cullen D."/>
            <person name="Martin F."/>
            <person name="Rosso M.-N."/>
            <person name="Henrissat B."/>
            <person name="Hibbett D."/>
            <person name="Martinez A.T."/>
            <person name="Grigoriev I.V."/>
        </authorList>
    </citation>
    <scope>NUCLEOTIDE SEQUENCE</scope>
    <source>
        <strain evidence="2">CBS 506.95</strain>
    </source>
</reference>